<dbReference type="InterPro" id="IPR020618">
    <property type="entry name" value="Adenyl_kinase_AK6"/>
</dbReference>
<protein>
    <submittedName>
        <fullName evidence="7">AAA family ATPase</fullName>
    </submittedName>
</protein>
<evidence type="ECO:0000313" key="7">
    <source>
        <dbReference type="EMBL" id="MBE5727967.1"/>
    </source>
</evidence>
<evidence type="ECO:0000256" key="3">
    <source>
        <dbReference type="ARBA" id="ARBA00022679"/>
    </source>
</evidence>
<comment type="caution">
    <text evidence="7">The sequence shown here is derived from an EMBL/GenBank/DDBJ whole genome shotgun (WGS) entry which is preliminary data.</text>
</comment>
<sequence>MIIALTGTPGVGKHTVSAYVAKKTGYKIVDVNLLLRKKHISEISVERLNKLVSPLISSNELIVSHMAHLLKSKKIDFFVVLRCDPRILIKRLKRRGYSDKKIKDNAMFEAIDGEYVESIDLHKNVIQIDNSSNYVRTSELVIKLLSSEKIRGDNVDYSKYIPLIQTMFG</sequence>
<proteinExistence type="predicted"/>
<dbReference type="Gene3D" id="3.40.50.300">
    <property type="entry name" value="P-loop containing nucleotide triphosphate hydrolases"/>
    <property type="match status" value="1"/>
</dbReference>
<name>A0A8T3UWY6_9ARCH</name>
<dbReference type="Proteomes" id="UP000763484">
    <property type="component" value="Unassembled WGS sequence"/>
</dbReference>
<keyword evidence="5" id="KW-0418">Kinase</keyword>
<reference evidence="7 8" key="1">
    <citation type="submission" date="2020-09" db="EMBL/GenBank/DDBJ databases">
        <title>Genomic characterization of a novel Parvarchaeota family in acid mine drainage sediments.</title>
        <authorList>
            <person name="Luo Z.-H."/>
        </authorList>
    </citation>
    <scope>NUCLEOTIDE SEQUENCE [LARGE SCALE GENOMIC DNA]</scope>
    <source>
        <strain evidence="7">TL1-5_bins.178</strain>
    </source>
</reference>
<dbReference type="InterPro" id="IPR027417">
    <property type="entry name" value="P-loop_NTPase"/>
</dbReference>
<accession>A0A8T3UWY6</accession>
<keyword evidence="4" id="KW-0547">Nucleotide-binding</keyword>
<evidence type="ECO:0000256" key="5">
    <source>
        <dbReference type="ARBA" id="ARBA00022777"/>
    </source>
</evidence>
<keyword evidence="6" id="KW-0067">ATP-binding</keyword>
<evidence type="ECO:0000256" key="1">
    <source>
        <dbReference type="ARBA" id="ARBA00022517"/>
    </source>
</evidence>
<keyword evidence="1" id="KW-0690">Ribosome biogenesis</keyword>
<gene>
    <name evidence="7" type="ORF">IHE50_00940</name>
</gene>
<dbReference type="SUPFAM" id="SSF52540">
    <property type="entry name" value="P-loop containing nucleoside triphosphate hydrolases"/>
    <property type="match status" value="1"/>
</dbReference>
<dbReference type="GO" id="GO:0005524">
    <property type="term" value="F:ATP binding"/>
    <property type="evidence" value="ECO:0007669"/>
    <property type="project" value="UniProtKB-KW"/>
</dbReference>
<dbReference type="PANTHER" id="PTHR12595">
    <property type="entry name" value="POS9-ACTIVATING FACTOR FAP7-RELATED"/>
    <property type="match status" value="1"/>
</dbReference>
<evidence type="ECO:0000256" key="2">
    <source>
        <dbReference type="ARBA" id="ARBA00022552"/>
    </source>
</evidence>
<organism evidence="7 8">
    <name type="scientific">Candidatus Acidifodinimicrobium mancum</name>
    <dbReference type="NCBI Taxonomy" id="2898728"/>
    <lineage>
        <taxon>Archaea</taxon>
        <taxon>Candidatus Parvarchaeota</taxon>
        <taxon>Candidatus Acidifodinimicrobiaceae</taxon>
        <taxon>Candidatus Acidifodinimicrobium</taxon>
    </lineage>
</organism>
<dbReference type="EMBL" id="JADFAQ010000014">
    <property type="protein sequence ID" value="MBE5727967.1"/>
    <property type="molecule type" value="Genomic_DNA"/>
</dbReference>
<dbReference type="AlphaFoldDB" id="A0A8T3UWY6"/>
<evidence type="ECO:0000313" key="8">
    <source>
        <dbReference type="Proteomes" id="UP000763484"/>
    </source>
</evidence>
<dbReference type="GO" id="GO:0016887">
    <property type="term" value="F:ATP hydrolysis activity"/>
    <property type="evidence" value="ECO:0007669"/>
    <property type="project" value="InterPro"/>
</dbReference>
<evidence type="ECO:0000256" key="6">
    <source>
        <dbReference type="ARBA" id="ARBA00022840"/>
    </source>
</evidence>
<dbReference type="GO" id="GO:0004017">
    <property type="term" value="F:AMP kinase activity"/>
    <property type="evidence" value="ECO:0007669"/>
    <property type="project" value="InterPro"/>
</dbReference>
<evidence type="ECO:0000256" key="4">
    <source>
        <dbReference type="ARBA" id="ARBA00022741"/>
    </source>
</evidence>
<keyword evidence="3" id="KW-0808">Transferase</keyword>
<dbReference type="GO" id="GO:0006364">
    <property type="term" value="P:rRNA processing"/>
    <property type="evidence" value="ECO:0007669"/>
    <property type="project" value="UniProtKB-KW"/>
</dbReference>
<dbReference type="Pfam" id="PF13238">
    <property type="entry name" value="AAA_18"/>
    <property type="match status" value="1"/>
</dbReference>
<keyword evidence="2" id="KW-0698">rRNA processing</keyword>
<dbReference type="PANTHER" id="PTHR12595:SF0">
    <property type="entry name" value="ADENYLATE KINASE ISOENZYME 6"/>
    <property type="match status" value="1"/>
</dbReference>